<keyword evidence="3" id="KW-1185">Reference proteome</keyword>
<dbReference type="KEGG" id="ftj:FTUN_5634"/>
<keyword evidence="1" id="KW-0472">Membrane</keyword>
<feature type="transmembrane region" description="Helical" evidence="1">
    <location>
        <begin position="111"/>
        <end position="129"/>
    </location>
</feature>
<proteinExistence type="predicted"/>
<gene>
    <name evidence="2" type="ORF">FTUN_5634</name>
</gene>
<organism evidence="2 3">
    <name type="scientific">Frigoriglobus tundricola</name>
    <dbReference type="NCBI Taxonomy" id="2774151"/>
    <lineage>
        <taxon>Bacteria</taxon>
        <taxon>Pseudomonadati</taxon>
        <taxon>Planctomycetota</taxon>
        <taxon>Planctomycetia</taxon>
        <taxon>Gemmatales</taxon>
        <taxon>Gemmataceae</taxon>
        <taxon>Frigoriglobus</taxon>
    </lineage>
</organism>
<feature type="transmembrane region" description="Helical" evidence="1">
    <location>
        <begin position="80"/>
        <end position="99"/>
    </location>
</feature>
<reference evidence="3" key="1">
    <citation type="submission" date="2020-05" db="EMBL/GenBank/DDBJ databases">
        <title>Frigoriglobus tundricola gen. nov., sp. nov., a psychrotolerant cellulolytic planctomycete of the family Gemmataceae with two divergent copies of 16S rRNA gene.</title>
        <authorList>
            <person name="Kulichevskaya I.S."/>
            <person name="Ivanova A.A."/>
            <person name="Naumoff D.G."/>
            <person name="Beletsky A.V."/>
            <person name="Rijpstra W.I.C."/>
            <person name="Sinninghe Damste J.S."/>
            <person name="Mardanov A.V."/>
            <person name="Ravin N.V."/>
            <person name="Dedysh S.N."/>
        </authorList>
    </citation>
    <scope>NUCLEOTIDE SEQUENCE [LARGE SCALE GENOMIC DNA]</scope>
    <source>
        <strain evidence="3">PL17</strain>
    </source>
</reference>
<name>A0A6M5YX69_9BACT</name>
<feature type="transmembrane region" description="Helical" evidence="1">
    <location>
        <begin position="330"/>
        <end position="351"/>
    </location>
</feature>
<evidence type="ECO:0008006" key="4">
    <source>
        <dbReference type="Google" id="ProtNLM"/>
    </source>
</evidence>
<evidence type="ECO:0000256" key="1">
    <source>
        <dbReference type="SAM" id="Phobius"/>
    </source>
</evidence>
<dbReference type="RefSeq" id="WP_171473310.1">
    <property type="nucleotide sequence ID" value="NZ_CP053452.2"/>
</dbReference>
<feature type="transmembrane region" description="Helical" evidence="1">
    <location>
        <begin position="202"/>
        <end position="221"/>
    </location>
</feature>
<keyword evidence="1" id="KW-0812">Transmembrane</keyword>
<dbReference type="EMBL" id="CP053452">
    <property type="protein sequence ID" value="QJW98054.1"/>
    <property type="molecule type" value="Genomic_DNA"/>
</dbReference>
<sequence>MRALAPALVVLALAAHGWGLALVRVPLINWYDEGVYHASAVRAAEGDRPYRDYFVAHPPGVVWFNALWVRLGLDLVGIRAVYWGLGVLYLVLLARFLVAVQRPDEGDRSRAAAVAWLGAVFVAASPLIQMQTTQVLTHLPALILTLLGFSELVRRGGPFPLRAGLWVAAASAFRVQAAFSVPALMAYVLLASGWRSGSRASVWLALGAGAGAAAFHGAMAATHENYWRCVIEFHNTRPVSGVSLRAATLLKVLEEPQAVLGLVGASCLVLSNRPAVRGLAGFSLVSLALTVCASRFIGEGYFIPGWPYLLGCGALLLGETREPGTGARHLFAAAVCIAALQAVALVPTLNFRLARLAPAEREFIARLRATEGKRC</sequence>
<evidence type="ECO:0000313" key="2">
    <source>
        <dbReference type="EMBL" id="QJW98054.1"/>
    </source>
</evidence>
<dbReference type="Proteomes" id="UP000503447">
    <property type="component" value="Chromosome"/>
</dbReference>
<protein>
    <recommendedName>
        <fullName evidence="4">Glycosyltransferase RgtA/B/C/D-like domain-containing protein</fullName>
    </recommendedName>
</protein>
<accession>A0A6M5YX69</accession>
<keyword evidence="1" id="KW-1133">Transmembrane helix</keyword>
<dbReference type="AlphaFoldDB" id="A0A6M5YX69"/>
<evidence type="ECO:0000313" key="3">
    <source>
        <dbReference type="Proteomes" id="UP000503447"/>
    </source>
</evidence>
<feature type="transmembrane region" description="Helical" evidence="1">
    <location>
        <begin position="165"/>
        <end position="190"/>
    </location>
</feature>